<dbReference type="AlphaFoldDB" id="A0A6A5A018"/>
<feature type="compositionally biased region" description="Acidic residues" evidence="2">
    <location>
        <begin position="982"/>
        <end position="998"/>
    </location>
</feature>
<dbReference type="Gene3D" id="2.130.10.10">
    <property type="entry name" value="YVTN repeat-like/Quinoprotein amine dehydrogenase"/>
    <property type="match status" value="1"/>
</dbReference>
<dbReference type="EMBL" id="VJMI01016509">
    <property type="protein sequence ID" value="KAF0718590.1"/>
    <property type="molecule type" value="Genomic_DNA"/>
</dbReference>
<dbReference type="GO" id="GO:0042254">
    <property type="term" value="P:ribosome biogenesis"/>
    <property type="evidence" value="ECO:0007669"/>
    <property type="project" value="TreeGrafter"/>
</dbReference>
<dbReference type="PANTHER" id="PTHR45903:SF1">
    <property type="entry name" value="GLUTAMATE-RICH WD REPEAT-CONTAINING PROTEIN 1"/>
    <property type="match status" value="1"/>
</dbReference>
<dbReference type="Pfam" id="PF00400">
    <property type="entry name" value="WD40"/>
    <property type="match status" value="1"/>
</dbReference>
<dbReference type="PROSITE" id="PS50294">
    <property type="entry name" value="WD_REPEATS_REGION"/>
    <property type="match status" value="2"/>
</dbReference>
<feature type="region of interest" description="Disordered" evidence="2">
    <location>
        <begin position="476"/>
        <end position="516"/>
    </location>
</feature>
<dbReference type="GO" id="GO:0005730">
    <property type="term" value="C:nucleolus"/>
    <property type="evidence" value="ECO:0007669"/>
    <property type="project" value="TreeGrafter"/>
</dbReference>
<accession>A0A6A5A018</accession>
<sequence length="998" mass="111788">MASGSDDGSFKIWDFRKFQAYDNFILPLHRSDSPVAHFRYHTAPVTSIEWHPTDESMLAVSGADNQISIWDMSVEEDAEAAANVTTAKLDVPPQLLFIHQGQTDIKELHFHPQCPGLLVTYYYVHTPSFAAMSRSTSVAPTGTRGQLNFTSWRHFALCHYMVAPSLDYVGWGLLRGYPWWPLYLLDPAKISPLFKATDGKFQDILAQAKASPKPQRLAYYFGSHDFGLHKATQVKPWLHSQYLAYTKGFPSRACSDDQTALLLSHAVREATDFVVTDPAERVLPELTSADYNFAGNHVAVVPFKKAPRVVTIVVDSDDDVPTTSAPSSPSPPALTNNGNVDRRRRKTIVPLVSTPEPRKRWLGESVALKQVPVNSVCWAKTEVFVDPWLPVFVCNPSELDPGVQNLGRVNARILEIAATHPQTISIVACFLLRSQIEPWNGANHDAYLYQTWLDDEDLDGVALGVEDAEAFVASNSARPYESESENARISADKGDVWDNMGDDDSEPDDDDEMYTNESGLDADIAEPPLFPHNAVKVVEVATSSTPPTDELRSPIEPKRVMSPSPPRNTTSRREDVIVVSRAIKKPCVDRPSPPRQLYEYLVIPMVTGHSRPRTSNAYLVWAKRKNSPWWPGYVCDPLRLRPHLFLLGGAHKVDLDIAKTNQDVFKLVYFFGRHDFGRQHATRHGSLKPWNGPDHETLACGPPPVECDVTERTRAQFQNAMAEVKEFLATSAVTRVLPYMVPSDLDPDVTEPEVPLLPKESIVWALTKDHPWMPGYLCDPWSSPKKLARRVPQQLVVTARQQGPNCWLVYYFGLHSLYVNLDCDCNGIQKRRLCDDHESLLQGYAESPVADDSIWNSFMDAVDEVKIFHDTHPNSQTLPEQYYNQPSKLCGISAKSTNDPFVHIMVNDIDNADQDKVTASAPSNVDAGEDSTSYKNNHLEKNAGRMMPDDFKYSSEQVQLLNALLDEECKAKATKRPRQTDAIDEVLEDDVESLDFSP</sequence>
<feature type="compositionally biased region" description="Acidic residues" evidence="2">
    <location>
        <begin position="500"/>
        <end position="514"/>
    </location>
</feature>
<dbReference type="Gene3D" id="2.30.30.140">
    <property type="match status" value="3"/>
</dbReference>
<feature type="region of interest" description="Disordered" evidence="2">
    <location>
        <begin position="972"/>
        <end position="998"/>
    </location>
</feature>
<dbReference type="InterPro" id="IPR001680">
    <property type="entry name" value="WD40_rpt"/>
</dbReference>
<evidence type="ECO:0000256" key="2">
    <source>
        <dbReference type="SAM" id="MobiDB-lite"/>
    </source>
</evidence>
<feature type="region of interest" description="Disordered" evidence="2">
    <location>
        <begin position="541"/>
        <end position="572"/>
    </location>
</feature>
<dbReference type="InterPro" id="IPR015943">
    <property type="entry name" value="WD40/YVTN_repeat-like_dom_sf"/>
</dbReference>
<dbReference type="SMART" id="SM00320">
    <property type="entry name" value="WD40"/>
    <property type="match status" value="1"/>
</dbReference>
<keyword evidence="1" id="KW-0853">WD repeat</keyword>
<feature type="region of interest" description="Disordered" evidence="2">
    <location>
        <begin position="318"/>
        <end position="340"/>
    </location>
</feature>
<dbReference type="CDD" id="cd05162">
    <property type="entry name" value="PWWP"/>
    <property type="match status" value="2"/>
</dbReference>
<evidence type="ECO:0000256" key="1">
    <source>
        <dbReference type="PROSITE-ProRule" id="PRU00221"/>
    </source>
</evidence>
<evidence type="ECO:0000313" key="5">
    <source>
        <dbReference type="Proteomes" id="UP000469452"/>
    </source>
</evidence>
<dbReference type="PANTHER" id="PTHR45903">
    <property type="entry name" value="GLUTAMATE-RICH WD REPEAT-CONTAINING PROTEIN 1"/>
    <property type="match status" value="1"/>
</dbReference>
<dbReference type="SUPFAM" id="SSF50978">
    <property type="entry name" value="WD40 repeat-like"/>
    <property type="match status" value="1"/>
</dbReference>
<comment type="caution">
    <text evidence="4">The sequence shown here is derived from an EMBL/GenBank/DDBJ whole genome shotgun (WGS) entry which is preliminary data.</text>
</comment>
<evidence type="ECO:0000259" key="3">
    <source>
        <dbReference type="PROSITE" id="PS50812"/>
    </source>
</evidence>
<protein>
    <recommendedName>
        <fullName evidence="3">PWWP domain-containing protein</fullName>
    </recommendedName>
</protein>
<proteinExistence type="predicted"/>
<feature type="compositionally biased region" description="Basic and acidic residues" evidence="2">
    <location>
        <begin position="549"/>
        <end position="559"/>
    </location>
</feature>
<dbReference type="InterPro" id="IPR000313">
    <property type="entry name" value="PWWP_dom"/>
</dbReference>
<reference evidence="4 5" key="1">
    <citation type="submission" date="2019-06" db="EMBL/GenBank/DDBJ databases">
        <title>Genomics analysis of Aphanomyces spp. identifies a new class of oomycete effector associated with host adaptation.</title>
        <authorList>
            <person name="Gaulin E."/>
        </authorList>
    </citation>
    <scope>NUCLEOTIDE SEQUENCE [LARGE SCALE GENOMIC DNA]</scope>
    <source>
        <strain evidence="4 5">E</strain>
    </source>
</reference>
<dbReference type="Proteomes" id="UP000469452">
    <property type="component" value="Unassembled WGS sequence"/>
</dbReference>
<dbReference type="VEuPathDB" id="FungiDB:H257_01922"/>
<dbReference type="PROSITE" id="PS50082">
    <property type="entry name" value="WD_REPEATS_2"/>
    <property type="match status" value="2"/>
</dbReference>
<dbReference type="Pfam" id="PF00855">
    <property type="entry name" value="PWWP"/>
    <property type="match status" value="1"/>
</dbReference>
<dbReference type="PROSITE" id="PS50812">
    <property type="entry name" value="PWWP"/>
    <property type="match status" value="2"/>
</dbReference>
<dbReference type="VEuPathDB" id="FungiDB:H257_01921"/>
<feature type="domain" description="PWWP" evidence="3">
    <location>
        <begin position="616"/>
        <end position="676"/>
    </location>
</feature>
<feature type="domain" description="PWWP" evidence="3">
    <location>
        <begin position="166"/>
        <end position="248"/>
    </location>
</feature>
<feature type="repeat" description="WD" evidence="1">
    <location>
        <begin position="1"/>
        <end position="23"/>
    </location>
</feature>
<evidence type="ECO:0000313" key="4">
    <source>
        <dbReference type="EMBL" id="KAF0718590.1"/>
    </source>
</evidence>
<dbReference type="InterPro" id="IPR051972">
    <property type="entry name" value="Glutamate-rich_WD_repeat"/>
</dbReference>
<name>A0A6A5A018_APHAT</name>
<dbReference type="SUPFAM" id="SSF63748">
    <property type="entry name" value="Tudor/PWWP/MBT"/>
    <property type="match status" value="2"/>
</dbReference>
<feature type="repeat" description="WD" evidence="1">
    <location>
        <begin position="38"/>
        <end position="80"/>
    </location>
</feature>
<organism evidence="4 5">
    <name type="scientific">Aphanomyces astaci</name>
    <name type="common">Crayfish plague agent</name>
    <dbReference type="NCBI Taxonomy" id="112090"/>
    <lineage>
        <taxon>Eukaryota</taxon>
        <taxon>Sar</taxon>
        <taxon>Stramenopiles</taxon>
        <taxon>Oomycota</taxon>
        <taxon>Saprolegniomycetes</taxon>
        <taxon>Saprolegniales</taxon>
        <taxon>Verrucalvaceae</taxon>
        <taxon>Aphanomyces</taxon>
    </lineage>
</organism>
<dbReference type="InterPro" id="IPR036322">
    <property type="entry name" value="WD40_repeat_dom_sf"/>
</dbReference>
<gene>
    <name evidence="4" type="ORF">AaE_010616</name>
</gene>